<comment type="pathway">
    <text evidence="3">Secondary metabolite biosynthesis.</text>
</comment>
<keyword evidence="7 13" id="KW-0479">Metal-binding</keyword>
<reference evidence="18" key="3">
    <citation type="submission" date="2019-07" db="EMBL/GenBank/DDBJ databases">
        <authorList>
            <person name="Seetharam A."/>
            <person name="Woodhouse M."/>
            <person name="Cannon E."/>
        </authorList>
    </citation>
    <scope>NUCLEOTIDE SEQUENCE [LARGE SCALE GENOMIC DNA]</scope>
    <source>
        <strain evidence="18">cv. B73</strain>
    </source>
</reference>
<dbReference type="Gramene" id="Zm00001eb165550_T004">
    <property type="protein sequence ID" value="Zm00001eb165550_P004"/>
    <property type="gene ID" value="Zm00001eb165550"/>
</dbReference>
<dbReference type="EnsemblPlants" id="Zm00001eb165550_T004">
    <property type="protein sequence ID" value="Zm00001eb165550_P004"/>
    <property type="gene ID" value="Zm00001eb165550"/>
</dbReference>
<evidence type="ECO:0000256" key="13">
    <source>
        <dbReference type="PIRSR" id="PIRSR602401-1"/>
    </source>
</evidence>
<keyword evidence="8 16" id="KW-1133">Transmembrane helix</keyword>
<dbReference type="GO" id="GO:0016709">
    <property type="term" value="F:oxidoreductase activity, acting on paired donors, with incorporation or reduction of molecular oxygen, NAD(P)H as one donor, and incorporation of one atom of oxygen"/>
    <property type="evidence" value="ECO:0000318"/>
    <property type="project" value="GO_Central"/>
</dbReference>
<dbReference type="PANTHER" id="PTHR47955:SF14">
    <property type="entry name" value="OS01G0543600 PROTEIN"/>
    <property type="match status" value="1"/>
</dbReference>
<dbReference type="GO" id="GO:0016020">
    <property type="term" value="C:membrane"/>
    <property type="evidence" value="ECO:0000318"/>
    <property type="project" value="GO_Central"/>
</dbReference>
<comment type="similarity">
    <text evidence="4 14">Belongs to the cytochrome P450 family.</text>
</comment>
<evidence type="ECO:0000256" key="9">
    <source>
        <dbReference type="ARBA" id="ARBA00023002"/>
    </source>
</evidence>
<dbReference type="PRINTS" id="PR00463">
    <property type="entry name" value="EP450I"/>
</dbReference>
<evidence type="ECO:0000256" key="15">
    <source>
        <dbReference type="SAM" id="MobiDB-lite"/>
    </source>
</evidence>
<reference evidence="19" key="2">
    <citation type="journal article" date="2009" name="Science">
        <title>The B73 maize genome: complexity, diversity, and dynamics.</title>
        <authorList>
            <person name="Schnable P.S."/>
            <person name="Ware D."/>
            <person name="Fulton R.S."/>
            <person name="Stein J.C."/>
            <person name="Wei F."/>
            <person name="Pasternak S."/>
            <person name="Liang C."/>
            <person name="Zhang J."/>
            <person name="Fulton L."/>
            <person name="Graves T.A."/>
            <person name="Minx P."/>
            <person name="Reily A.D."/>
            <person name="Courtney L."/>
            <person name="Kruchowski S.S."/>
            <person name="Tomlinson C."/>
            <person name="Strong C."/>
            <person name="Delehaunty K."/>
            <person name="Fronick C."/>
            <person name="Courtney B."/>
            <person name="Rock S.M."/>
            <person name="Belter E."/>
            <person name="Du F."/>
            <person name="Kim K."/>
            <person name="Abbott R.M."/>
            <person name="Cotton M."/>
            <person name="Levy A."/>
            <person name="Marchetto P."/>
            <person name="Ochoa K."/>
            <person name="Jackson S.M."/>
            <person name="Gillam B."/>
            <person name="Chen W."/>
            <person name="Yan L."/>
            <person name="Higginbotham J."/>
            <person name="Cardenas M."/>
            <person name="Waligorski J."/>
            <person name="Applebaum E."/>
            <person name="Phelps L."/>
            <person name="Falcone J."/>
            <person name="Kanchi K."/>
            <person name="Thane T."/>
            <person name="Scimone A."/>
            <person name="Thane N."/>
            <person name="Henke J."/>
            <person name="Wang T."/>
            <person name="Ruppert J."/>
            <person name="Shah N."/>
            <person name="Rotter K."/>
            <person name="Hodges J."/>
            <person name="Ingenthron E."/>
            <person name="Cordes M."/>
            <person name="Kohlberg S."/>
            <person name="Sgro J."/>
            <person name="Delgado B."/>
            <person name="Mead K."/>
            <person name="Chinwalla A."/>
            <person name="Leonard S."/>
            <person name="Crouse K."/>
            <person name="Collura K."/>
            <person name="Kudrna D."/>
            <person name="Currie J."/>
            <person name="He R."/>
            <person name="Angelova A."/>
            <person name="Rajasekar S."/>
            <person name="Mueller T."/>
            <person name="Lomeli R."/>
            <person name="Scara G."/>
            <person name="Ko A."/>
            <person name="Delaney K."/>
            <person name="Wissotski M."/>
            <person name="Lopez G."/>
            <person name="Campos D."/>
            <person name="Braidotti M."/>
            <person name="Ashley E."/>
            <person name="Golser W."/>
            <person name="Kim H."/>
            <person name="Lee S."/>
            <person name="Lin J."/>
            <person name="Dujmic Z."/>
            <person name="Kim W."/>
            <person name="Talag J."/>
            <person name="Zuccolo A."/>
            <person name="Fan C."/>
            <person name="Sebastian A."/>
            <person name="Kramer M."/>
            <person name="Spiegel L."/>
            <person name="Nascimento L."/>
            <person name="Zutavern T."/>
            <person name="Miller B."/>
            <person name="Ambroise C."/>
            <person name="Muller S."/>
            <person name="Spooner W."/>
            <person name="Narechania A."/>
            <person name="Ren L."/>
            <person name="Wei S."/>
            <person name="Kumari S."/>
            <person name="Faga B."/>
            <person name="Levy M.J."/>
            <person name="McMahan L."/>
            <person name="Van Buren P."/>
            <person name="Vaughn M.W."/>
            <person name="Ying K."/>
            <person name="Yeh C.-T."/>
            <person name="Emrich S.J."/>
            <person name="Jia Y."/>
            <person name="Kalyanaraman A."/>
            <person name="Hsia A.-P."/>
            <person name="Barbazuk W.B."/>
            <person name="Baucom R.S."/>
            <person name="Brutnell T.P."/>
            <person name="Carpita N.C."/>
            <person name="Chaparro C."/>
            <person name="Chia J.-M."/>
            <person name="Deragon J.-M."/>
            <person name="Estill J.C."/>
            <person name="Fu Y."/>
            <person name="Jeddeloh J.A."/>
            <person name="Han Y."/>
            <person name="Lee H."/>
            <person name="Li P."/>
            <person name="Lisch D.R."/>
            <person name="Liu S."/>
            <person name="Liu Z."/>
            <person name="Nagel D.H."/>
            <person name="McCann M.C."/>
            <person name="SanMiguel P."/>
            <person name="Myers A.M."/>
            <person name="Nettleton D."/>
            <person name="Nguyen J."/>
            <person name="Penning B.W."/>
            <person name="Ponnala L."/>
            <person name="Schneider K.L."/>
            <person name="Schwartz D.C."/>
            <person name="Sharma A."/>
            <person name="Soderlund C."/>
            <person name="Springer N.M."/>
            <person name="Sun Q."/>
            <person name="Wang H."/>
            <person name="Waterman M."/>
            <person name="Westerman R."/>
            <person name="Wolfgruber T.K."/>
            <person name="Yang L."/>
            <person name="Yu Y."/>
            <person name="Zhang L."/>
            <person name="Zhou S."/>
            <person name="Zhu Q."/>
            <person name="Bennetzen J.L."/>
            <person name="Dawe R.K."/>
            <person name="Jiang J."/>
            <person name="Jiang N."/>
            <person name="Presting G.G."/>
            <person name="Wessler S.R."/>
            <person name="Aluru S."/>
            <person name="Martienssen R.A."/>
            <person name="Clifton S.W."/>
            <person name="McCombie W.R."/>
            <person name="Wing R.A."/>
            <person name="Wilson R.K."/>
        </authorList>
    </citation>
    <scope>NUCLEOTIDE SEQUENCE [LARGE SCALE GENOMIC DNA]</scope>
    <source>
        <strain evidence="19">cv. B73</strain>
    </source>
</reference>
<keyword evidence="9 14" id="KW-0560">Oxidoreductase</keyword>
<dbReference type="GeneID" id="103652724"/>
<dbReference type="InterPro" id="IPR017972">
    <property type="entry name" value="Cyt_P450_CS"/>
</dbReference>
<feature type="transmembrane region" description="Helical" evidence="16">
    <location>
        <begin position="20"/>
        <end position="37"/>
    </location>
</feature>
<evidence type="ECO:0000256" key="10">
    <source>
        <dbReference type="ARBA" id="ARBA00023004"/>
    </source>
</evidence>
<dbReference type="GO" id="GO:0005506">
    <property type="term" value="F:iron ion binding"/>
    <property type="evidence" value="ECO:0007669"/>
    <property type="project" value="InterPro"/>
</dbReference>
<organism evidence="17">
    <name type="scientific">Zea mays</name>
    <name type="common">Maize</name>
    <dbReference type="NCBI Taxonomy" id="4577"/>
    <lineage>
        <taxon>Eukaryota</taxon>
        <taxon>Viridiplantae</taxon>
        <taxon>Streptophyta</taxon>
        <taxon>Embryophyta</taxon>
        <taxon>Tracheophyta</taxon>
        <taxon>Spermatophyta</taxon>
        <taxon>Magnoliopsida</taxon>
        <taxon>Liliopsida</taxon>
        <taxon>Poales</taxon>
        <taxon>Poaceae</taxon>
        <taxon>PACMAD clade</taxon>
        <taxon>Panicoideae</taxon>
        <taxon>Andropogonodae</taxon>
        <taxon>Andropogoneae</taxon>
        <taxon>Tripsacinae</taxon>
        <taxon>Zea</taxon>
    </lineage>
</organism>
<dbReference type="Gramene" id="Zm00001eb165550_T001">
    <property type="protein sequence ID" value="Zm00001eb165550_P001"/>
    <property type="gene ID" value="Zm00001eb165550"/>
</dbReference>
<dbReference type="PANTHER" id="PTHR47955">
    <property type="entry name" value="CYTOCHROME P450 FAMILY 71 PROTEIN"/>
    <property type="match status" value="1"/>
</dbReference>
<keyword evidence="11 14" id="KW-0503">Monooxygenase</keyword>
<dbReference type="InterPro" id="IPR002401">
    <property type="entry name" value="Cyt_P450_E_grp-I"/>
</dbReference>
<evidence type="ECO:0000256" key="6">
    <source>
        <dbReference type="ARBA" id="ARBA00022692"/>
    </source>
</evidence>
<evidence type="ECO:0000256" key="5">
    <source>
        <dbReference type="ARBA" id="ARBA00022617"/>
    </source>
</evidence>
<dbReference type="FunFam" id="1.10.630.10:FF:000055">
    <property type="entry name" value="Cytochrome P450 71A26"/>
    <property type="match status" value="1"/>
</dbReference>
<dbReference type="InterPro" id="IPR036396">
    <property type="entry name" value="Cyt_P450_sf"/>
</dbReference>
<evidence type="ECO:0000256" key="8">
    <source>
        <dbReference type="ARBA" id="ARBA00022989"/>
    </source>
</evidence>
<dbReference type="PRINTS" id="PR00385">
    <property type="entry name" value="P450"/>
</dbReference>
<dbReference type="EMBL" id="EU967544">
    <property type="protein sequence ID" value="ACG39662.1"/>
    <property type="molecule type" value="mRNA"/>
</dbReference>
<dbReference type="OrthoDB" id="1470350at2759"/>
<dbReference type="InterPro" id="IPR001128">
    <property type="entry name" value="Cyt_P450"/>
</dbReference>
<dbReference type="Pfam" id="PF00067">
    <property type="entry name" value="p450"/>
    <property type="match status" value="1"/>
</dbReference>
<proteinExistence type="evidence at protein level"/>
<keyword evidence="12 16" id="KW-0472">Membrane</keyword>
<keyword evidence="10 13" id="KW-0408">Iron</keyword>
<reference evidence="18" key="4">
    <citation type="submission" date="2021-05" db="UniProtKB">
        <authorList>
            <consortium name="EnsemblPlants"/>
        </authorList>
    </citation>
    <scope>IDENTIFICATION</scope>
    <source>
        <strain evidence="18">cv. B73</strain>
    </source>
</reference>
<dbReference type="CDD" id="cd11072">
    <property type="entry name" value="CYP71-like"/>
    <property type="match status" value="1"/>
</dbReference>
<evidence type="ECO:0007829" key="20">
    <source>
        <dbReference type="PeptideAtlas" id="B6TRC9"/>
    </source>
</evidence>
<keyword evidence="19" id="KW-1185">Reference proteome</keyword>
<dbReference type="GO" id="GO:0020037">
    <property type="term" value="F:heme binding"/>
    <property type="evidence" value="ECO:0007669"/>
    <property type="project" value="InterPro"/>
</dbReference>
<feature type="binding site" description="axial binding residue" evidence="13">
    <location>
        <position position="480"/>
    </location>
    <ligand>
        <name>heme</name>
        <dbReference type="ChEBI" id="CHEBI:30413"/>
    </ligand>
    <ligandPart>
        <name>Fe</name>
        <dbReference type="ChEBI" id="CHEBI:18248"/>
    </ligandPart>
</feature>
<dbReference type="KEGG" id="zma:103652724"/>
<keyword evidence="5 13" id="KW-0349">Heme</keyword>
<comment type="cofactor">
    <cofactor evidence="1 13">
        <name>heme</name>
        <dbReference type="ChEBI" id="CHEBI:30413"/>
    </cofactor>
</comment>
<evidence type="ECO:0000256" key="16">
    <source>
        <dbReference type="SAM" id="Phobius"/>
    </source>
</evidence>
<evidence type="ECO:0000313" key="18">
    <source>
        <dbReference type="EnsemblPlants" id="Zm00001eb165550_P001"/>
    </source>
</evidence>
<dbReference type="EnsemblPlants" id="Zm00001eb165550_T001">
    <property type="protein sequence ID" value="Zm00001eb165550_P001"/>
    <property type="gene ID" value="Zm00001eb165550"/>
</dbReference>
<dbReference type="RefSeq" id="NP_001288462.1">
    <property type="nucleotide sequence ID" value="NM_001301533.2"/>
</dbReference>
<sequence>MALGAAYHHYLQLAGDHGTATHALLLGVLIFLVIRLVSARRTGTTSANKRKQQQRLPLPPSPPGKLPIIGHLHLIGAETHISIRDLDAKHGRNGLLLLRIGAVPTLFVSSPSAADAVLRTQDHIFASRPPSMAAEIIRYGPSDVAFVPYGEYWRQGRKLLTTHMLSTKKVQSFRHGRQEEVRLVMDKIRAAATAAPPAAVDLSDLLSGYTNDVVCRAVLGASHRNQGRNRLFSELTEINVSLLGGFNLEDYFPPNMAMADVLLRLVSVKARRLNQRWNDVFDELIQEHVQSRPSGESEESEADFIHVLLSIQQEYGLTTDNLKAILVDMFEAGIETSYLTLEYGMAELINNRHVMEKLQTEVRTTMRSPDGKKLDMLAEEDLGSMPYLKATIKETLRLHPPAPFLLPHYSTADSEIDGYFVPAGTRVLVNAWALGRDRTTWEKPEEFMPERFVQEPGAVDVHMKGKDLRFIPFGSGRRICPGMNFGFATMEIMLANLMYHFDWEVPGSAAGVSMDESFGLTLRRKEKLLLVPRIAS</sequence>
<dbReference type="PROSITE" id="PS00086">
    <property type="entry name" value="CYTOCHROME_P450"/>
    <property type="match status" value="1"/>
</dbReference>
<dbReference type="HOGENOM" id="CLU_001570_4_1_1"/>
<feature type="region of interest" description="Disordered" evidence="15">
    <location>
        <begin position="43"/>
        <end position="63"/>
    </location>
</feature>
<evidence type="ECO:0000256" key="2">
    <source>
        <dbReference type="ARBA" id="ARBA00004370"/>
    </source>
</evidence>
<evidence type="ECO:0000256" key="11">
    <source>
        <dbReference type="ARBA" id="ARBA00023033"/>
    </source>
</evidence>
<reference evidence="17" key="1">
    <citation type="journal article" date="2009" name="Plant Mol. Biol.">
        <title>Insights into corn genes derived from large-scale cDNA sequencing.</title>
        <authorList>
            <person name="Alexandrov N.N."/>
            <person name="Brover V.V."/>
            <person name="Freidin S."/>
            <person name="Troukhan M.E."/>
            <person name="Tatarinova T.V."/>
            <person name="Zhang H."/>
            <person name="Swaller T.J."/>
            <person name="Lu Y.P."/>
            <person name="Bouck J."/>
            <person name="Flavell R.B."/>
            <person name="Feldmann K.A."/>
        </authorList>
    </citation>
    <scope>NUCLEOTIDE SEQUENCE</scope>
</reference>
<dbReference type="Gene3D" id="1.10.630.10">
    <property type="entry name" value="Cytochrome P450"/>
    <property type="match status" value="1"/>
</dbReference>
<dbReference type="AlphaFoldDB" id="B6TRC9"/>
<accession>B6TRC9</accession>
<evidence type="ECO:0000256" key="14">
    <source>
        <dbReference type="RuleBase" id="RU000461"/>
    </source>
</evidence>
<evidence type="ECO:0000313" key="17">
    <source>
        <dbReference type="EMBL" id="ACG39662.1"/>
    </source>
</evidence>
<evidence type="ECO:0000256" key="4">
    <source>
        <dbReference type="ARBA" id="ARBA00010617"/>
    </source>
</evidence>
<dbReference type="ExpressionAtlas" id="B6TRC9">
    <property type="expression patterns" value="baseline and differential"/>
</dbReference>
<keyword evidence="6 16" id="KW-0812">Transmembrane</keyword>
<evidence type="ECO:0000256" key="7">
    <source>
        <dbReference type="ARBA" id="ARBA00022723"/>
    </source>
</evidence>
<evidence type="ECO:0000256" key="3">
    <source>
        <dbReference type="ARBA" id="ARBA00005179"/>
    </source>
</evidence>
<gene>
    <name evidence="18" type="primary">LOC103652724</name>
</gene>
<name>B6TRC9_MAIZE</name>
<evidence type="ECO:0000256" key="1">
    <source>
        <dbReference type="ARBA" id="ARBA00001971"/>
    </source>
</evidence>
<dbReference type="Proteomes" id="UP000007305">
    <property type="component" value="Chromosome 4"/>
</dbReference>
<comment type="subcellular location">
    <subcellularLocation>
        <location evidence="2">Membrane</location>
    </subcellularLocation>
</comment>
<protein>
    <submittedName>
        <fullName evidence="17">Cytochrome P450 CYP71C2v2</fullName>
    </submittedName>
</protein>
<keyword evidence="20" id="KW-1267">Proteomics identification</keyword>
<dbReference type="SUPFAM" id="SSF48264">
    <property type="entry name" value="Cytochrome P450"/>
    <property type="match status" value="1"/>
</dbReference>
<evidence type="ECO:0000313" key="19">
    <source>
        <dbReference type="Proteomes" id="UP000007305"/>
    </source>
</evidence>
<evidence type="ECO:0000256" key="12">
    <source>
        <dbReference type="ARBA" id="ARBA00023136"/>
    </source>
</evidence>